<keyword evidence="2" id="KW-1133">Transmembrane helix</keyword>
<name>A0A9W4UEL7_9PLEO</name>
<dbReference type="AlphaFoldDB" id="A0A9W4UEL7"/>
<gene>
    <name evidence="3" type="ORF">PDIGIT_LOCUS6645</name>
</gene>
<dbReference type="GO" id="GO:0030674">
    <property type="term" value="F:protein-macromolecule adaptor activity"/>
    <property type="evidence" value="ECO:0007669"/>
    <property type="project" value="TreeGrafter"/>
</dbReference>
<dbReference type="OrthoDB" id="45930at2759"/>
<dbReference type="PANTHER" id="PTHR28080">
    <property type="entry name" value="PEROXISOMAL BIOGENESIS FACTOR 3"/>
    <property type="match status" value="1"/>
</dbReference>
<reference evidence="3" key="1">
    <citation type="submission" date="2023-01" db="EMBL/GenBank/DDBJ databases">
        <authorList>
            <person name="Van Ghelder C."/>
            <person name="Rancurel C."/>
        </authorList>
    </citation>
    <scope>NUCLEOTIDE SEQUENCE</scope>
    <source>
        <strain evidence="3">CNCM I-4278</strain>
    </source>
</reference>
<sequence length="616" mass="68088">MVVIVFFSCVLFKSMFIRRFIKPRPDLYICSDCCPILLAPALAYRSWAEVNCCLSINHTRFWGVERVPTLPFPNHLIVVVSPCSVCLFRSEMITSTRRWLRRNRTNFAIGAGVLGAGYLAGQYVLGKLSEARQRMSDDRIAKENLRRRFEQNQEDCTFTVLAILPTATENILDAIPVEQVLEELQKQKAERLARSIGPSEIASSAPPSVADTADDDTKSSSFQSESYVHASQIAGEGTSSTGSIEGGGETSSERKSKRSKAQLWNEMKISSITRAFTLLYTLSLLTLLTRIQLNLLGRRNYLASVVSLAAPPPANQESTISLENHDDDNLDHAYGNDFETNRRYLSFSWWLLHKGCLSLMEKVRVAVKEVFGSLNPREEITIEKLSELTLEVRKKIEGATEEERRSQKWLAYLLPPSDQEEYVLRESGMTSTEATSPTTTSSLRRLLDETSDIIDSPTFSRVLTRLLDAAFSHLIDVKISQLSYKIPPISESTARVQEIVGNDIKAKVASSLAVFCRQAHSIGSGANNEYLASIEQVRDLEAFAAVVYSSNFEFESPEVVPTKVPVAAAVESNRVSLAAADESAMSDAVGEGSSAADAGLETAWKQALAKEDGKPS</sequence>
<dbReference type="EMBL" id="CAOQHR010000004">
    <property type="protein sequence ID" value="CAI6333597.1"/>
    <property type="molecule type" value="Genomic_DNA"/>
</dbReference>
<keyword evidence="2" id="KW-0812">Transmembrane</keyword>
<evidence type="ECO:0008006" key="5">
    <source>
        <dbReference type="Google" id="ProtNLM"/>
    </source>
</evidence>
<comment type="caution">
    <text evidence="3">The sequence shown here is derived from an EMBL/GenBank/DDBJ whole genome shotgun (WGS) entry which is preliminary data.</text>
</comment>
<organism evidence="3 4">
    <name type="scientific">Periconia digitata</name>
    <dbReference type="NCBI Taxonomy" id="1303443"/>
    <lineage>
        <taxon>Eukaryota</taxon>
        <taxon>Fungi</taxon>
        <taxon>Dikarya</taxon>
        <taxon>Ascomycota</taxon>
        <taxon>Pezizomycotina</taxon>
        <taxon>Dothideomycetes</taxon>
        <taxon>Pleosporomycetidae</taxon>
        <taxon>Pleosporales</taxon>
        <taxon>Massarineae</taxon>
        <taxon>Periconiaceae</taxon>
        <taxon>Periconia</taxon>
    </lineage>
</organism>
<feature type="transmembrane region" description="Helical" evidence="2">
    <location>
        <begin position="107"/>
        <end position="125"/>
    </location>
</feature>
<dbReference type="GO" id="GO:0005778">
    <property type="term" value="C:peroxisomal membrane"/>
    <property type="evidence" value="ECO:0007669"/>
    <property type="project" value="InterPro"/>
</dbReference>
<proteinExistence type="predicted"/>
<keyword evidence="4" id="KW-1185">Reference proteome</keyword>
<evidence type="ECO:0000313" key="4">
    <source>
        <dbReference type="Proteomes" id="UP001152607"/>
    </source>
</evidence>
<feature type="region of interest" description="Disordered" evidence="1">
    <location>
        <begin position="195"/>
        <end position="259"/>
    </location>
</feature>
<dbReference type="Proteomes" id="UP001152607">
    <property type="component" value="Unassembled WGS sequence"/>
</dbReference>
<dbReference type="Pfam" id="PF04882">
    <property type="entry name" value="Peroxin-3"/>
    <property type="match status" value="1"/>
</dbReference>
<dbReference type="GO" id="GO:0045046">
    <property type="term" value="P:protein import into peroxisome membrane"/>
    <property type="evidence" value="ECO:0007669"/>
    <property type="project" value="TreeGrafter"/>
</dbReference>
<evidence type="ECO:0000313" key="3">
    <source>
        <dbReference type="EMBL" id="CAI6333597.1"/>
    </source>
</evidence>
<protein>
    <recommendedName>
        <fullName evidence="5">Peroxin-3</fullName>
    </recommendedName>
</protein>
<accession>A0A9W4UEL7</accession>
<evidence type="ECO:0000256" key="2">
    <source>
        <dbReference type="SAM" id="Phobius"/>
    </source>
</evidence>
<keyword evidence="2" id="KW-0472">Membrane</keyword>
<dbReference type="PANTHER" id="PTHR28080:SF1">
    <property type="entry name" value="PEROXISOMAL BIOGENESIS FACTOR 3"/>
    <property type="match status" value="1"/>
</dbReference>
<evidence type="ECO:0000256" key="1">
    <source>
        <dbReference type="SAM" id="MobiDB-lite"/>
    </source>
</evidence>
<dbReference type="InterPro" id="IPR006966">
    <property type="entry name" value="Peroxin-3"/>
</dbReference>